<dbReference type="PANTHER" id="PTHR30126">
    <property type="entry name" value="HTH-TYPE TRANSCRIPTIONAL REGULATOR"/>
    <property type="match status" value="1"/>
</dbReference>
<comment type="caution">
    <text evidence="6">The sequence shown here is derived from an EMBL/GenBank/DDBJ whole genome shotgun (WGS) entry which is preliminary data.</text>
</comment>
<dbReference type="PANTHER" id="PTHR30126:SF88">
    <property type="entry name" value="TRANSCRIPTIONAL REGULATOR-RELATED"/>
    <property type="match status" value="1"/>
</dbReference>
<dbReference type="InterPro" id="IPR036390">
    <property type="entry name" value="WH_DNA-bd_sf"/>
</dbReference>
<dbReference type="GO" id="GO:0000976">
    <property type="term" value="F:transcription cis-regulatory region binding"/>
    <property type="evidence" value="ECO:0007669"/>
    <property type="project" value="TreeGrafter"/>
</dbReference>
<reference evidence="6 7" key="1">
    <citation type="submission" date="2018-11" db="EMBL/GenBank/DDBJ databases">
        <title>The draft genome sequence of Amphritea balenae JAMM 1525T.</title>
        <authorList>
            <person name="Fang Z."/>
            <person name="Zhang Y."/>
            <person name="Han X."/>
        </authorList>
    </citation>
    <scope>NUCLEOTIDE SEQUENCE [LARGE SCALE GENOMIC DNA]</scope>
    <source>
        <strain evidence="6 7">JAMM 1525</strain>
    </source>
</reference>
<keyword evidence="4" id="KW-0804">Transcription</keyword>
<name>A0A3P1SS39_9GAMM</name>
<dbReference type="OrthoDB" id="6988449at2"/>
<dbReference type="SUPFAM" id="SSF46785">
    <property type="entry name" value="Winged helix' DNA-binding domain"/>
    <property type="match status" value="1"/>
</dbReference>
<feature type="domain" description="HTH lysR-type" evidence="5">
    <location>
        <begin position="3"/>
        <end position="60"/>
    </location>
</feature>
<dbReference type="InterPro" id="IPR000847">
    <property type="entry name" value="LysR_HTH_N"/>
</dbReference>
<comment type="similarity">
    <text evidence="1">Belongs to the LysR transcriptional regulatory family.</text>
</comment>
<evidence type="ECO:0000256" key="1">
    <source>
        <dbReference type="ARBA" id="ARBA00009437"/>
    </source>
</evidence>
<dbReference type="RefSeq" id="WP_124925427.1">
    <property type="nucleotide sequence ID" value="NZ_BMOH01000005.1"/>
</dbReference>
<dbReference type="Gene3D" id="1.10.10.10">
    <property type="entry name" value="Winged helix-like DNA-binding domain superfamily/Winged helix DNA-binding domain"/>
    <property type="match status" value="1"/>
</dbReference>
<keyword evidence="7" id="KW-1185">Reference proteome</keyword>
<keyword evidence="2" id="KW-0805">Transcription regulation</keyword>
<dbReference type="GO" id="GO:0003700">
    <property type="term" value="F:DNA-binding transcription factor activity"/>
    <property type="evidence" value="ECO:0007669"/>
    <property type="project" value="InterPro"/>
</dbReference>
<accession>A0A3P1SS39</accession>
<proteinExistence type="inferred from homology"/>
<keyword evidence="3" id="KW-0238">DNA-binding</keyword>
<dbReference type="AlphaFoldDB" id="A0A3P1SS39"/>
<dbReference type="SUPFAM" id="SSF53850">
    <property type="entry name" value="Periplasmic binding protein-like II"/>
    <property type="match status" value="1"/>
</dbReference>
<dbReference type="Gene3D" id="3.40.190.290">
    <property type="match status" value="1"/>
</dbReference>
<dbReference type="Pfam" id="PF00126">
    <property type="entry name" value="HTH_1"/>
    <property type="match status" value="1"/>
</dbReference>
<organism evidence="6 7">
    <name type="scientific">Amphritea balenae</name>
    <dbReference type="NCBI Taxonomy" id="452629"/>
    <lineage>
        <taxon>Bacteria</taxon>
        <taxon>Pseudomonadati</taxon>
        <taxon>Pseudomonadota</taxon>
        <taxon>Gammaproteobacteria</taxon>
        <taxon>Oceanospirillales</taxon>
        <taxon>Oceanospirillaceae</taxon>
        <taxon>Amphritea</taxon>
    </lineage>
</organism>
<dbReference type="EMBL" id="RQXV01000003">
    <property type="protein sequence ID" value="RRC99957.1"/>
    <property type="molecule type" value="Genomic_DNA"/>
</dbReference>
<evidence type="ECO:0000256" key="4">
    <source>
        <dbReference type="ARBA" id="ARBA00023163"/>
    </source>
</evidence>
<evidence type="ECO:0000256" key="2">
    <source>
        <dbReference type="ARBA" id="ARBA00023015"/>
    </source>
</evidence>
<gene>
    <name evidence="6" type="ORF">EHS89_06995</name>
</gene>
<sequence>MKVTLEQWRMLKAVVEHGGFSHAAAAVHKSQSSIHHAIQKMEQMLNVKLLQVKGRKAHLTDAGRLLLQRAEHLLESSANIDALAASLNAGEEAEISIAVDQTFPTEYVGAVLEQFAAEYPNTRIQLYETVLSGAAEALIQGQVDMAIAGSGVSHFLAEPLFAVDFIAVAAPAHPVFDQCSVAEPLLIEQLSNYRQLVTRDSALSRNEDSGWLEADQRWTVSNIATSVEMICRGMGFAWIPVTRIKELLLREALVPIPLQAGSCRSMMLHLYYARQEGSGPGVQRLAELFHQCCDNDHSNYSKIKSEIK</sequence>
<dbReference type="PROSITE" id="PS50931">
    <property type="entry name" value="HTH_LYSR"/>
    <property type="match status" value="1"/>
</dbReference>
<dbReference type="Pfam" id="PF03466">
    <property type="entry name" value="LysR_substrate"/>
    <property type="match status" value="1"/>
</dbReference>
<dbReference type="Proteomes" id="UP000267535">
    <property type="component" value="Unassembled WGS sequence"/>
</dbReference>
<evidence type="ECO:0000259" key="5">
    <source>
        <dbReference type="PROSITE" id="PS50931"/>
    </source>
</evidence>
<protein>
    <submittedName>
        <fullName evidence="6">LysR family transcriptional regulator</fullName>
    </submittedName>
</protein>
<dbReference type="InterPro" id="IPR036388">
    <property type="entry name" value="WH-like_DNA-bd_sf"/>
</dbReference>
<evidence type="ECO:0000313" key="6">
    <source>
        <dbReference type="EMBL" id="RRC99957.1"/>
    </source>
</evidence>
<dbReference type="InterPro" id="IPR005119">
    <property type="entry name" value="LysR_subst-bd"/>
</dbReference>
<evidence type="ECO:0000313" key="7">
    <source>
        <dbReference type="Proteomes" id="UP000267535"/>
    </source>
</evidence>
<evidence type="ECO:0000256" key="3">
    <source>
        <dbReference type="ARBA" id="ARBA00023125"/>
    </source>
</evidence>